<dbReference type="PRINTS" id="PR00178">
    <property type="entry name" value="FATTYACIDBP"/>
</dbReference>
<protein>
    <recommendedName>
        <fullName evidence="4">Fatty acid-binding protein, muscle</fullName>
    </recommendedName>
    <alternativeName>
        <fullName evidence="5">M-FABP</fullName>
    </alternativeName>
</protein>
<sequence>MALILNKKYKLDSSENFDDYMKALGVGMVKRTLGNTATPVVELTKNADGKFVLSSNSTMKNSSIVFNLDEEFIEETLDGRKVKSIISQDGNKLIHVQKYDKHSDTTIVRVFEPDQLKMVLTIDGITCTRIYKPID</sequence>
<dbReference type="InterPro" id="IPR012674">
    <property type="entry name" value="Calycin"/>
</dbReference>
<proteinExistence type="inferred from homology"/>
<evidence type="ECO:0000256" key="4">
    <source>
        <dbReference type="ARBA" id="ARBA00072951"/>
    </source>
</evidence>
<comment type="function">
    <text evidence="3">Binds fatty acids in a 1:1 molar ratio.</text>
</comment>
<evidence type="ECO:0000256" key="6">
    <source>
        <dbReference type="RuleBase" id="RU003696"/>
    </source>
</evidence>
<evidence type="ECO:0000256" key="5">
    <source>
        <dbReference type="ARBA" id="ARBA00081149"/>
    </source>
</evidence>
<gene>
    <name evidence="8" type="primary">FABPM_2</name>
    <name evidence="8" type="ORF">g.161621</name>
</gene>
<accession>A0A2S2PQQ6</accession>
<keyword evidence="6" id="KW-0813">Transport</keyword>
<dbReference type="Gene3D" id="2.40.128.20">
    <property type="match status" value="1"/>
</dbReference>
<evidence type="ECO:0000313" key="8">
    <source>
        <dbReference type="EMBL" id="MBY31707.1"/>
    </source>
</evidence>
<dbReference type="FunFam" id="2.40.128.20:FF:000001">
    <property type="entry name" value="Fatty acid-binding protein, adipocyte"/>
    <property type="match status" value="1"/>
</dbReference>
<evidence type="ECO:0000256" key="2">
    <source>
        <dbReference type="ARBA" id="ARBA00023121"/>
    </source>
</evidence>
<keyword evidence="2" id="KW-0446">Lipid-binding</keyword>
<comment type="similarity">
    <text evidence="1 6">Belongs to the calycin superfamily. Fatty-acid binding protein (FABP) family.</text>
</comment>
<dbReference type="EMBL" id="GGMR01019088">
    <property type="protein sequence ID" value="MBY31707.1"/>
    <property type="molecule type" value="Transcribed_RNA"/>
</dbReference>
<dbReference type="PANTHER" id="PTHR11955">
    <property type="entry name" value="FATTY ACID BINDING PROTEIN"/>
    <property type="match status" value="1"/>
</dbReference>
<dbReference type="AlphaFoldDB" id="A0A2S2PQQ6"/>
<dbReference type="SUPFAM" id="SSF50814">
    <property type="entry name" value="Lipocalins"/>
    <property type="match status" value="1"/>
</dbReference>
<evidence type="ECO:0000256" key="1">
    <source>
        <dbReference type="ARBA" id="ARBA00008390"/>
    </source>
</evidence>
<evidence type="ECO:0000259" key="7">
    <source>
        <dbReference type="PROSITE" id="PS00214"/>
    </source>
</evidence>
<dbReference type="InterPro" id="IPR031259">
    <property type="entry name" value="ILBP"/>
</dbReference>
<dbReference type="GO" id="GO:0005504">
    <property type="term" value="F:fatty acid binding"/>
    <property type="evidence" value="ECO:0007669"/>
    <property type="project" value="UniProtKB-ARBA"/>
</dbReference>
<organism evidence="8">
    <name type="scientific">Schizaphis graminum</name>
    <name type="common">Green bug aphid</name>
    <dbReference type="NCBI Taxonomy" id="13262"/>
    <lineage>
        <taxon>Eukaryota</taxon>
        <taxon>Metazoa</taxon>
        <taxon>Ecdysozoa</taxon>
        <taxon>Arthropoda</taxon>
        <taxon>Hexapoda</taxon>
        <taxon>Insecta</taxon>
        <taxon>Pterygota</taxon>
        <taxon>Neoptera</taxon>
        <taxon>Paraneoptera</taxon>
        <taxon>Hemiptera</taxon>
        <taxon>Sternorrhyncha</taxon>
        <taxon>Aphidomorpha</taxon>
        <taxon>Aphidoidea</taxon>
        <taxon>Aphididae</taxon>
        <taxon>Aphidini</taxon>
        <taxon>Schizaphis</taxon>
    </lineage>
</organism>
<dbReference type="InterPro" id="IPR000566">
    <property type="entry name" value="Lipocln_cytosolic_FA-bd_dom"/>
</dbReference>
<reference evidence="8" key="1">
    <citation type="submission" date="2018-04" db="EMBL/GenBank/DDBJ databases">
        <title>Transcriptome of Schizaphis graminum biotype I.</title>
        <authorList>
            <person name="Scully E.D."/>
            <person name="Geib S.M."/>
            <person name="Palmer N.A."/>
            <person name="Koch K."/>
            <person name="Bradshaw J."/>
            <person name="Heng-Moss T."/>
            <person name="Sarath G."/>
        </authorList>
    </citation>
    <scope>NUCLEOTIDE SEQUENCE</scope>
</reference>
<dbReference type="PROSITE" id="PS00214">
    <property type="entry name" value="FABP"/>
    <property type="match status" value="1"/>
</dbReference>
<name>A0A2S2PQQ6_SCHGA</name>
<dbReference type="Pfam" id="PF00061">
    <property type="entry name" value="Lipocalin"/>
    <property type="match status" value="1"/>
</dbReference>
<dbReference type="InterPro" id="IPR000463">
    <property type="entry name" value="Fatty_acid-bd"/>
</dbReference>
<evidence type="ECO:0000256" key="3">
    <source>
        <dbReference type="ARBA" id="ARBA00057009"/>
    </source>
</evidence>
<feature type="domain" description="Cytosolic fatty-acid binding proteins" evidence="7">
    <location>
        <begin position="7"/>
        <end position="24"/>
    </location>
</feature>